<proteinExistence type="predicted"/>
<dbReference type="STRING" id="228230.RMCC_2601"/>
<dbReference type="Proteomes" id="UP000069443">
    <property type="component" value="Unassembled WGS sequence"/>
</dbReference>
<name>A0A100WCL5_MYCCR</name>
<reference evidence="3" key="1">
    <citation type="journal article" date="2016" name="Genome Announc.">
        <title>Draft Genome Sequences of Five Rapidly Growing Mycobacterium Species, M. thermoresistibile, M. fortuitum subsp. acetamidolyticum, M. canariasense, M. brisbanense, and M. novocastrense.</title>
        <authorList>
            <person name="Katahira K."/>
            <person name="Ogura Y."/>
            <person name="Gotoh Y."/>
            <person name="Hayashi T."/>
        </authorList>
    </citation>
    <scope>NUCLEOTIDE SEQUENCE [LARGE SCALE GENOMIC DNA]</scope>
    <source>
        <strain evidence="3">JCM15298</strain>
    </source>
</reference>
<feature type="domain" description="AB hydrolase-1" evidence="1">
    <location>
        <begin position="16"/>
        <end position="220"/>
    </location>
</feature>
<comment type="caution">
    <text evidence="2">The sequence shown here is derived from an EMBL/GenBank/DDBJ whole genome shotgun (WGS) entry which is preliminary data.</text>
</comment>
<evidence type="ECO:0000313" key="2">
    <source>
        <dbReference type="EMBL" id="GAS95635.1"/>
    </source>
</evidence>
<dbReference type="PANTHER" id="PTHR42886:SF42">
    <property type="entry name" value="ALPHA_BETA-HYDROLASES SUPERFAMILY PROTEIN"/>
    <property type="match status" value="1"/>
</dbReference>
<dbReference type="GO" id="GO:0006654">
    <property type="term" value="P:phosphatidic acid biosynthetic process"/>
    <property type="evidence" value="ECO:0007669"/>
    <property type="project" value="TreeGrafter"/>
</dbReference>
<dbReference type="Pfam" id="PF12697">
    <property type="entry name" value="Abhydrolase_6"/>
    <property type="match status" value="1"/>
</dbReference>
<dbReference type="InterPro" id="IPR029058">
    <property type="entry name" value="AB_hydrolase_fold"/>
</dbReference>
<dbReference type="RefSeq" id="WP_165766702.1">
    <property type="nucleotide sequence ID" value="NZ_BCSY01000039.1"/>
</dbReference>
<dbReference type="GO" id="GO:0055088">
    <property type="term" value="P:lipid homeostasis"/>
    <property type="evidence" value="ECO:0007669"/>
    <property type="project" value="TreeGrafter"/>
</dbReference>
<dbReference type="InterPro" id="IPR000073">
    <property type="entry name" value="AB_hydrolase_1"/>
</dbReference>
<dbReference type="GO" id="GO:0052689">
    <property type="term" value="F:carboxylic ester hydrolase activity"/>
    <property type="evidence" value="ECO:0007669"/>
    <property type="project" value="TreeGrafter"/>
</dbReference>
<evidence type="ECO:0000259" key="1">
    <source>
        <dbReference type="Pfam" id="PF12697"/>
    </source>
</evidence>
<dbReference type="Gene3D" id="3.40.50.1820">
    <property type="entry name" value="alpha/beta hydrolase"/>
    <property type="match status" value="1"/>
</dbReference>
<reference evidence="3" key="2">
    <citation type="submission" date="2016-02" db="EMBL/GenBank/DDBJ databases">
        <title>Draft genome sequence of five rapidly growing Mycobacterium species.</title>
        <authorList>
            <person name="Katahira K."/>
            <person name="Gotou Y."/>
            <person name="Iida K."/>
            <person name="Ogura Y."/>
            <person name="Hayashi T."/>
        </authorList>
    </citation>
    <scope>NUCLEOTIDE SEQUENCE [LARGE SCALE GENOMIC DNA]</scope>
    <source>
        <strain evidence="3">JCM15298</strain>
    </source>
</reference>
<dbReference type="EMBL" id="BCSY01000039">
    <property type="protein sequence ID" value="GAS95635.1"/>
    <property type="molecule type" value="Genomic_DNA"/>
</dbReference>
<gene>
    <name evidence="2" type="ORF">RMCC_2601</name>
</gene>
<organism evidence="2 3">
    <name type="scientific">Mycolicibacterium canariasense</name>
    <name type="common">Mycobacterium canariasense</name>
    <dbReference type="NCBI Taxonomy" id="228230"/>
    <lineage>
        <taxon>Bacteria</taxon>
        <taxon>Bacillati</taxon>
        <taxon>Actinomycetota</taxon>
        <taxon>Actinomycetes</taxon>
        <taxon>Mycobacteriales</taxon>
        <taxon>Mycobacteriaceae</taxon>
        <taxon>Mycolicibacterium</taxon>
    </lineage>
</organism>
<dbReference type="GO" id="GO:0042171">
    <property type="term" value="F:lysophosphatidic acid acyltransferase activity"/>
    <property type="evidence" value="ECO:0007669"/>
    <property type="project" value="TreeGrafter"/>
</dbReference>
<sequence length="259" mass="28318">MQNIDKGPCHSARSPLLFVHGAGHTADCWDEHFLDYFADRGYRAIAVDLHGAGPSASIADHVDRVHAVAGELLSAPILIGHATGGFIVQHYLRRHGIRAAALVASSPSPDHLRSMMRCAPLRDLIFGAGTPESLVEACYALKDDAALRSLCADRETAQAPKLRLIRSGDTLPRVLVMDGTDDSWDPSVAQSLAAEYHTRAELMPGMQHDMMLGPGWMAAAERIRRWIDTLHLRIRAPEIVIPARNRRIRVVGAPVIGNR</sequence>
<dbReference type="AlphaFoldDB" id="A0A100WCL5"/>
<evidence type="ECO:0000313" key="3">
    <source>
        <dbReference type="Proteomes" id="UP000069443"/>
    </source>
</evidence>
<dbReference type="PANTHER" id="PTHR42886">
    <property type="entry name" value="RE40534P-RELATED"/>
    <property type="match status" value="1"/>
</dbReference>
<keyword evidence="2" id="KW-0378">Hydrolase</keyword>
<dbReference type="SUPFAM" id="SSF53474">
    <property type="entry name" value="alpha/beta-Hydrolases"/>
    <property type="match status" value="1"/>
</dbReference>
<protein>
    <submittedName>
        <fullName evidence="2">Alpha/beta hydrolase fold protein</fullName>
    </submittedName>
</protein>
<keyword evidence="3" id="KW-1185">Reference proteome</keyword>
<accession>A0A100WCL5</accession>